<evidence type="ECO:0000313" key="2">
    <source>
        <dbReference type="EMBL" id="GAA6132574.1"/>
    </source>
</evidence>
<sequence>MHLLRPTKRKIRTSVIFILIGFIFSNISHLTKNASTDYINSVYFEGERLEEYENIIKQNAWAKPGQYEYLSELYSEMPPEAHNKVRLASQVSFWFQVIFGILITYIGACLAHREPKSPRLT</sequence>
<accession>A0ABP9ZT00</accession>
<reference evidence="2 3" key="1">
    <citation type="submission" date="2024-04" db="EMBL/GenBank/DDBJ databases">
        <title>Draft genome sequence of Halopseudomonas sabulinigri NBRC 116187.</title>
        <authorList>
            <person name="Miyakawa T."/>
            <person name="Kusuya Y."/>
            <person name="Miura T."/>
        </authorList>
    </citation>
    <scope>NUCLEOTIDE SEQUENCE [LARGE SCALE GENOMIC DNA]</scope>
    <source>
        <strain evidence="2 3">4NH20-0042</strain>
    </source>
</reference>
<feature type="transmembrane region" description="Helical" evidence="1">
    <location>
        <begin position="12"/>
        <end position="31"/>
    </location>
</feature>
<keyword evidence="1" id="KW-0472">Membrane</keyword>
<evidence type="ECO:0000256" key="1">
    <source>
        <dbReference type="SAM" id="Phobius"/>
    </source>
</evidence>
<dbReference type="Proteomes" id="UP001486808">
    <property type="component" value="Unassembled WGS sequence"/>
</dbReference>
<name>A0ABP9ZT00_9GAMM</name>
<proteinExistence type="predicted"/>
<protein>
    <submittedName>
        <fullName evidence="2">Uncharacterized protein</fullName>
    </submittedName>
</protein>
<keyword evidence="1" id="KW-1133">Transmembrane helix</keyword>
<dbReference type="EMBL" id="BAABWD010000003">
    <property type="protein sequence ID" value="GAA6132574.1"/>
    <property type="molecule type" value="Genomic_DNA"/>
</dbReference>
<organism evidence="2 3">
    <name type="scientific">Halopseudomonas sabulinigri</name>
    <dbReference type="NCBI Taxonomy" id="472181"/>
    <lineage>
        <taxon>Bacteria</taxon>
        <taxon>Pseudomonadati</taxon>
        <taxon>Pseudomonadota</taxon>
        <taxon>Gammaproteobacteria</taxon>
        <taxon>Pseudomonadales</taxon>
        <taxon>Pseudomonadaceae</taxon>
        <taxon>Halopseudomonas</taxon>
    </lineage>
</organism>
<comment type="caution">
    <text evidence="2">The sequence shown here is derived from an EMBL/GenBank/DDBJ whole genome shotgun (WGS) entry which is preliminary data.</text>
</comment>
<keyword evidence="3" id="KW-1185">Reference proteome</keyword>
<feature type="transmembrane region" description="Helical" evidence="1">
    <location>
        <begin position="93"/>
        <end position="111"/>
    </location>
</feature>
<keyword evidence="1" id="KW-0812">Transmembrane</keyword>
<evidence type="ECO:0000313" key="3">
    <source>
        <dbReference type="Proteomes" id="UP001486808"/>
    </source>
</evidence>
<gene>
    <name evidence="2" type="ORF">NBRC116187_29340</name>
</gene>